<comment type="similarity">
    <text evidence="1 4">Belongs to the plant dirigent protein family.</text>
</comment>
<keyword evidence="4" id="KW-0052">Apoplast</keyword>
<organism evidence="5 6">
    <name type="scientific">Apostasia shenzhenica</name>
    <dbReference type="NCBI Taxonomy" id="1088818"/>
    <lineage>
        <taxon>Eukaryota</taxon>
        <taxon>Viridiplantae</taxon>
        <taxon>Streptophyta</taxon>
        <taxon>Embryophyta</taxon>
        <taxon>Tracheophyta</taxon>
        <taxon>Spermatophyta</taxon>
        <taxon>Magnoliopsida</taxon>
        <taxon>Liliopsida</taxon>
        <taxon>Asparagales</taxon>
        <taxon>Orchidaceae</taxon>
        <taxon>Apostasioideae</taxon>
        <taxon>Apostasia</taxon>
    </lineage>
</organism>
<dbReference type="STRING" id="1088818.A0A2H9ZSB1"/>
<dbReference type="AlphaFoldDB" id="A0A2H9ZSB1"/>
<dbReference type="OrthoDB" id="1883251at2759"/>
<gene>
    <name evidence="5" type="primary">PI206</name>
    <name evidence="5" type="ORF">AXF42_Ash015475</name>
</gene>
<reference evidence="5 6" key="1">
    <citation type="journal article" date="2017" name="Nature">
        <title>The Apostasia genome and the evolution of orchids.</title>
        <authorList>
            <person name="Zhang G.Q."/>
            <person name="Liu K.W."/>
            <person name="Li Z."/>
            <person name="Lohaus R."/>
            <person name="Hsiao Y.Y."/>
            <person name="Niu S.C."/>
            <person name="Wang J.Y."/>
            <person name="Lin Y.C."/>
            <person name="Xu Q."/>
            <person name="Chen L.J."/>
            <person name="Yoshida K."/>
            <person name="Fujiwara S."/>
            <person name="Wang Z.W."/>
            <person name="Zhang Y.Q."/>
            <person name="Mitsuda N."/>
            <person name="Wang M."/>
            <person name="Liu G.H."/>
            <person name="Pecoraro L."/>
            <person name="Huang H.X."/>
            <person name="Xiao X.J."/>
            <person name="Lin M."/>
            <person name="Wu X.Y."/>
            <person name="Wu W.L."/>
            <person name="Chen Y.Y."/>
            <person name="Chang S.B."/>
            <person name="Sakamoto S."/>
            <person name="Ohme-Takagi M."/>
            <person name="Yagi M."/>
            <person name="Zeng S.J."/>
            <person name="Shen C.Y."/>
            <person name="Yeh C.M."/>
            <person name="Luo Y.B."/>
            <person name="Tsai W.C."/>
            <person name="Van de Peer Y."/>
            <person name="Liu Z.J."/>
        </authorList>
    </citation>
    <scope>NUCLEOTIDE SEQUENCE [LARGE SCALE GENOMIC DNA]</scope>
    <source>
        <strain evidence="6">cv. Shenzhen</strain>
        <tissue evidence="5">Stem</tissue>
    </source>
</reference>
<feature type="signal peptide" evidence="4">
    <location>
        <begin position="1"/>
        <end position="31"/>
    </location>
</feature>
<name>A0A2H9ZSB1_9ASPA</name>
<dbReference type="InterPro" id="IPR004265">
    <property type="entry name" value="Dirigent"/>
</dbReference>
<evidence type="ECO:0000313" key="6">
    <source>
        <dbReference type="Proteomes" id="UP000236161"/>
    </source>
</evidence>
<dbReference type="PANTHER" id="PTHR21495">
    <property type="entry name" value="NUCLEOPORIN-RELATED"/>
    <property type="match status" value="1"/>
</dbReference>
<evidence type="ECO:0000313" key="5">
    <source>
        <dbReference type="EMBL" id="PKA46182.1"/>
    </source>
</evidence>
<keyword evidence="6" id="KW-1185">Reference proteome</keyword>
<comment type="subcellular location">
    <subcellularLocation>
        <location evidence="4">Secreted</location>
        <location evidence="4">Extracellular space</location>
        <location evidence="4">Apoplast</location>
    </subcellularLocation>
</comment>
<comment type="function">
    <text evidence="4">Dirigent proteins impart stereoselectivity on the phenoxy radical-coupling reaction, yielding optically active lignans from two molecules of coniferyl alcohol in the biosynthesis of lignans, flavonolignans, and alkaloids and thus plays a central role in plant secondary metabolism.</text>
</comment>
<comment type="subunit">
    <text evidence="2 4">Homodimer.</text>
</comment>
<accession>A0A2H9ZSB1</accession>
<evidence type="ECO:0000256" key="2">
    <source>
        <dbReference type="ARBA" id="ARBA00011738"/>
    </source>
</evidence>
<dbReference type="GO" id="GO:0009699">
    <property type="term" value="P:phenylpropanoid biosynthetic process"/>
    <property type="evidence" value="ECO:0007669"/>
    <property type="project" value="UniProtKB-ARBA"/>
</dbReference>
<protein>
    <recommendedName>
        <fullName evidence="4">Dirigent protein</fullName>
    </recommendedName>
</protein>
<dbReference type="Gene3D" id="2.40.480.10">
    <property type="entry name" value="Allene oxide cyclase-like"/>
    <property type="match status" value="1"/>
</dbReference>
<dbReference type="Pfam" id="PF03018">
    <property type="entry name" value="Dirigent"/>
    <property type="match status" value="1"/>
</dbReference>
<evidence type="ECO:0000256" key="3">
    <source>
        <dbReference type="ARBA" id="ARBA00022525"/>
    </source>
</evidence>
<feature type="chain" id="PRO_5013988236" description="Dirigent protein" evidence="4">
    <location>
        <begin position="32"/>
        <end position="183"/>
    </location>
</feature>
<keyword evidence="3 4" id="KW-0964">Secreted</keyword>
<evidence type="ECO:0000256" key="1">
    <source>
        <dbReference type="ARBA" id="ARBA00010746"/>
    </source>
</evidence>
<evidence type="ECO:0000256" key="4">
    <source>
        <dbReference type="RuleBase" id="RU363099"/>
    </source>
</evidence>
<dbReference type="InterPro" id="IPR044859">
    <property type="entry name" value="Allene_oxi_cyc_Dirigent"/>
</dbReference>
<dbReference type="EMBL" id="KZ454427">
    <property type="protein sequence ID" value="PKA46182.1"/>
    <property type="molecule type" value="Genomic_DNA"/>
</dbReference>
<proteinExistence type="inferred from homology"/>
<sequence>MASSPSVSPFLKTTLAAAALAVAFLSPATLASEKETHLHFFTHERQIPPNRTVIPSVSIPTTPHPFGSGFGSILLFDNLLAAGSDPASRHLGRSQGLVAYASLNGEDILIVNTLVFKEPGPFAGSSITLLARNPLAEKVRELPVVAGTGKFRLARGYSLQSTYYSNATSGVNIFEFDLHLLHY</sequence>
<dbReference type="Proteomes" id="UP000236161">
    <property type="component" value="Unassembled WGS sequence"/>
</dbReference>
<dbReference type="GO" id="GO:0048046">
    <property type="term" value="C:apoplast"/>
    <property type="evidence" value="ECO:0007669"/>
    <property type="project" value="UniProtKB-SubCell"/>
</dbReference>
<keyword evidence="4" id="KW-0732">Signal</keyword>